<keyword evidence="2" id="KW-1133">Transmembrane helix</keyword>
<dbReference type="AlphaFoldDB" id="A0AAU8N3M9"/>
<dbReference type="EMBL" id="CP159989">
    <property type="protein sequence ID" value="XCP82641.1"/>
    <property type="molecule type" value="Genomic_DNA"/>
</dbReference>
<accession>A0AAU8N3M9</accession>
<reference evidence="3" key="1">
    <citation type="submission" date="2024-05" db="EMBL/GenBank/DDBJ databases">
        <title>Draft genome assemblies of 36 bacteria isolated from hibernating arctic ground squirrels.</title>
        <authorList>
            <person name="McKee H."/>
            <person name="Mullen L."/>
            <person name="Drown D.M."/>
            <person name="Duddleston K.N."/>
        </authorList>
    </citation>
    <scope>NUCLEOTIDE SEQUENCE</scope>
    <source>
        <strain evidence="3">AR004</strain>
    </source>
</reference>
<dbReference type="RefSeq" id="WP_366180878.1">
    <property type="nucleotide sequence ID" value="NZ_CP159989.1"/>
</dbReference>
<name>A0AAU8N3M9_9ACTO</name>
<proteinExistence type="predicted"/>
<evidence type="ECO:0000256" key="1">
    <source>
        <dbReference type="SAM" id="MobiDB-lite"/>
    </source>
</evidence>
<gene>
    <name evidence="3" type="ORF">ABXS69_01620</name>
</gene>
<feature type="transmembrane region" description="Helical" evidence="2">
    <location>
        <begin position="39"/>
        <end position="62"/>
    </location>
</feature>
<keyword evidence="2" id="KW-0472">Membrane</keyword>
<evidence type="ECO:0000313" key="3">
    <source>
        <dbReference type="EMBL" id="XCP82641.1"/>
    </source>
</evidence>
<evidence type="ECO:0008006" key="4">
    <source>
        <dbReference type="Google" id="ProtNLM"/>
    </source>
</evidence>
<keyword evidence="2" id="KW-0812">Transmembrane</keyword>
<evidence type="ECO:0000256" key="2">
    <source>
        <dbReference type="SAM" id="Phobius"/>
    </source>
</evidence>
<feature type="region of interest" description="Disordered" evidence="1">
    <location>
        <begin position="1"/>
        <end position="34"/>
    </location>
</feature>
<organism evidence="3">
    <name type="scientific">Actinomyces timonensis</name>
    <dbReference type="NCBI Taxonomy" id="1288391"/>
    <lineage>
        <taxon>Bacteria</taxon>
        <taxon>Bacillati</taxon>
        <taxon>Actinomycetota</taxon>
        <taxon>Actinomycetes</taxon>
        <taxon>Actinomycetales</taxon>
        <taxon>Actinomycetaceae</taxon>
        <taxon>Actinomyces</taxon>
    </lineage>
</organism>
<protein>
    <recommendedName>
        <fullName evidence="4">Hemagglutinin</fullName>
    </recommendedName>
</protein>
<sequence>MRAVPPSSPGSRRDQPIGAGQRLSAPARARSRARRRRRLGPLTVLILSFLITVLVAVLALSLESRLMTLGAGSTAAPEAAGPAPVVPDMTGYTASRIIDDEVFYDSEAMTEEEIAAFIARVNEGCVPGLDGTPCLADAVFETQTREVSDVCPGGYIAAEGQSAARVISGVASACGINPRVLLVLIQKEQGLLTASGSRLTAHDYEAATGYACPDGGQCDPAFNGFFAQLYGAAAQFQRYRLDPGGYAFVAGTPTTIAYSPDASCGSGEVTAANQATAGLYDYTPYLANGAAASGGDNCTTWGNWNFYGYYRTFFGSPLITG</sequence>